<dbReference type="GO" id="GO:0016846">
    <property type="term" value="F:carbon-sulfur lyase activity"/>
    <property type="evidence" value="ECO:0007669"/>
    <property type="project" value="InterPro"/>
</dbReference>
<name>A0A0M0JZA0_9EUKA</name>
<dbReference type="Gene3D" id="3.90.1590.10">
    <property type="entry name" value="glutathione-dependent formaldehyde- activating enzyme (gfa)"/>
    <property type="match status" value="1"/>
</dbReference>
<dbReference type="InterPro" id="IPR006913">
    <property type="entry name" value="CENP-V/GFA"/>
</dbReference>
<keyword evidence="3" id="KW-0862">Zinc</keyword>
<dbReference type="GO" id="GO:0046872">
    <property type="term" value="F:metal ion binding"/>
    <property type="evidence" value="ECO:0007669"/>
    <property type="project" value="UniProtKB-KW"/>
</dbReference>
<evidence type="ECO:0000313" key="6">
    <source>
        <dbReference type="EMBL" id="KOO31899.1"/>
    </source>
</evidence>
<organism evidence="6 7">
    <name type="scientific">Chrysochromulina tobinii</name>
    <dbReference type="NCBI Taxonomy" id="1460289"/>
    <lineage>
        <taxon>Eukaryota</taxon>
        <taxon>Haptista</taxon>
        <taxon>Haptophyta</taxon>
        <taxon>Prymnesiophyceae</taxon>
        <taxon>Prymnesiales</taxon>
        <taxon>Chrysochromulinaceae</taxon>
        <taxon>Chrysochromulina</taxon>
    </lineage>
</organism>
<protein>
    <submittedName>
        <fullName evidence="6">Glutathione-dependent formaldehyde-activating protein</fullName>
    </submittedName>
</protein>
<dbReference type="Pfam" id="PF04828">
    <property type="entry name" value="GFA"/>
    <property type="match status" value="1"/>
</dbReference>
<dbReference type="AlphaFoldDB" id="A0A0M0JZA0"/>
<dbReference type="PANTHER" id="PTHR33337:SF40">
    <property type="entry name" value="CENP-V_GFA DOMAIN-CONTAINING PROTEIN-RELATED"/>
    <property type="match status" value="1"/>
</dbReference>
<dbReference type="SUPFAM" id="SSF51316">
    <property type="entry name" value="Mss4-like"/>
    <property type="match status" value="1"/>
</dbReference>
<evidence type="ECO:0000313" key="7">
    <source>
        <dbReference type="Proteomes" id="UP000037460"/>
    </source>
</evidence>
<dbReference type="PANTHER" id="PTHR33337">
    <property type="entry name" value="GFA DOMAIN-CONTAINING PROTEIN"/>
    <property type="match status" value="1"/>
</dbReference>
<dbReference type="InterPro" id="IPR011057">
    <property type="entry name" value="Mss4-like_sf"/>
</dbReference>
<sequence>MSTYVAECLCKACAVELTGEPGWACYCHCSQCRRALSADYATLVGADPDKIKVTRGEFRSYSTGKEERYSCPTCSATVFADLHHLKQRAIYNSMFTTPNHGPDGKIADGPFKPALHIFYTSGITKVTDGLPKYEALPAAFGGNDKQVNEDGTPKE</sequence>
<keyword evidence="2" id="KW-0479">Metal-binding</keyword>
<evidence type="ECO:0000256" key="2">
    <source>
        <dbReference type="ARBA" id="ARBA00022723"/>
    </source>
</evidence>
<evidence type="ECO:0000256" key="4">
    <source>
        <dbReference type="ARBA" id="ARBA00023239"/>
    </source>
</evidence>
<evidence type="ECO:0000256" key="3">
    <source>
        <dbReference type="ARBA" id="ARBA00022833"/>
    </source>
</evidence>
<evidence type="ECO:0000259" key="5">
    <source>
        <dbReference type="PROSITE" id="PS51891"/>
    </source>
</evidence>
<reference evidence="7" key="1">
    <citation type="journal article" date="2015" name="PLoS Genet.">
        <title>Genome Sequence and Transcriptome Analyses of Chrysochromulina tobin: Metabolic Tools for Enhanced Algal Fitness in the Prominent Order Prymnesiales (Haptophyceae).</title>
        <authorList>
            <person name="Hovde B.T."/>
            <person name="Deodato C.R."/>
            <person name="Hunsperger H.M."/>
            <person name="Ryken S.A."/>
            <person name="Yost W."/>
            <person name="Jha R.K."/>
            <person name="Patterson J."/>
            <person name="Monnat R.J. Jr."/>
            <person name="Barlow S.B."/>
            <person name="Starkenburg S.R."/>
            <person name="Cattolico R.A."/>
        </authorList>
    </citation>
    <scope>NUCLEOTIDE SEQUENCE</scope>
    <source>
        <strain evidence="7">CCMP291</strain>
    </source>
</reference>
<comment type="caution">
    <text evidence="6">The sequence shown here is derived from an EMBL/GenBank/DDBJ whole genome shotgun (WGS) entry which is preliminary data.</text>
</comment>
<dbReference type="OrthoDB" id="9970124at2759"/>
<evidence type="ECO:0000256" key="1">
    <source>
        <dbReference type="ARBA" id="ARBA00005495"/>
    </source>
</evidence>
<accession>A0A0M0JZA0</accession>
<keyword evidence="4" id="KW-0456">Lyase</keyword>
<feature type="domain" description="CENP-V/GFA" evidence="5">
    <location>
        <begin position="4"/>
        <end position="134"/>
    </location>
</feature>
<comment type="similarity">
    <text evidence="1">Belongs to the Gfa family.</text>
</comment>
<proteinExistence type="inferred from homology"/>
<dbReference type="PROSITE" id="PS51891">
    <property type="entry name" value="CENP_V_GFA"/>
    <property type="match status" value="1"/>
</dbReference>
<dbReference type="Proteomes" id="UP000037460">
    <property type="component" value="Unassembled WGS sequence"/>
</dbReference>
<keyword evidence="7" id="KW-1185">Reference proteome</keyword>
<dbReference type="EMBL" id="JWZX01001904">
    <property type="protein sequence ID" value="KOO31899.1"/>
    <property type="molecule type" value="Genomic_DNA"/>
</dbReference>
<gene>
    <name evidence="6" type="ORF">Ctob_012385</name>
</gene>